<feature type="domain" description="HTH marR-type" evidence="2">
    <location>
        <begin position="13"/>
        <end position="114"/>
    </location>
</feature>
<dbReference type="InterPro" id="IPR036388">
    <property type="entry name" value="WH-like_DNA-bd_sf"/>
</dbReference>
<protein>
    <submittedName>
        <fullName evidence="3">MarR family winged helix-turn-helix transcriptional regulator</fullName>
    </submittedName>
</protein>
<dbReference type="CDD" id="cd00090">
    <property type="entry name" value="HTH_ARSR"/>
    <property type="match status" value="1"/>
</dbReference>
<feature type="compositionally biased region" description="Low complexity" evidence="1">
    <location>
        <begin position="137"/>
        <end position="153"/>
    </location>
</feature>
<evidence type="ECO:0000259" key="2">
    <source>
        <dbReference type="SMART" id="SM00347"/>
    </source>
</evidence>
<dbReference type="PANTHER" id="PTHR39515">
    <property type="entry name" value="CONSERVED PROTEIN"/>
    <property type="match status" value="1"/>
</dbReference>
<dbReference type="Proteomes" id="UP001596435">
    <property type="component" value="Unassembled WGS sequence"/>
</dbReference>
<evidence type="ECO:0000256" key="1">
    <source>
        <dbReference type="SAM" id="MobiDB-lite"/>
    </source>
</evidence>
<organism evidence="3 4">
    <name type="scientific">Kitasatospora paranensis</name>
    <dbReference type="NCBI Taxonomy" id="258053"/>
    <lineage>
        <taxon>Bacteria</taxon>
        <taxon>Bacillati</taxon>
        <taxon>Actinomycetota</taxon>
        <taxon>Actinomycetes</taxon>
        <taxon>Kitasatosporales</taxon>
        <taxon>Streptomycetaceae</taxon>
        <taxon>Kitasatospora</taxon>
    </lineage>
</organism>
<evidence type="ECO:0000313" key="4">
    <source>
        <dbReference type="Proteomes" id="UP001596435"/>
    </source>
</evidence>
<dbReference type="Pfam" id="PF01047">
    <property type="entry name" value="MarR"/>
    <property type="match status" value="1"/>
</dbReference>
<sequence>MLIGRHQVIAALRTDRPTGRLERSAYTLLSRIEAEGPMSIGQLAEAFGLDTSTINRQTGAMLRNGLVERIPDPDGGIARKLRITGDGLRRLHADRDWSVNGLSVVLADWPAEEVAVLARALARFNMSIEQHEGRSWPRPADGPADAPAGGPLDDPLDGPTGGPAGDAGDRAQA</sequence>
<dbReference type="SUPFAM" id="SSF46785">
    <property type="entry name" value="Winged helix' DNA-binding domain"/>
    <property type="match status" value="1"/>
</dbReference>
<dbReference type="InterPro" id="IPR011991">
    <property type="entry name" value="ArsR-like_HTH"/>
</dbReference>
<proteinExistence type="predicted"/>
<gene>
    <name evidence="3" type="ORF">ACFQMG_13560</name>
</gene>
<dbReference type="SMART" id="SM00347">
    <property type="entry name" value="HTH_MARR"/>
    <property type="match status" value="1"/>
</dbReference>
<accession>A0ABW2FWV7</accession>
<dbReference type="InterPro" id="IPR000835">
    <property type="entry name" value="HTH_MarR-typ"/>
</dbReference>
<dbReference type="Gene3D" id="1.10.10.10">
    <property type="entry name" value="Winged helix-like DNA-binding domain superfamily/Winged helix DNA-binding domain"/>
    <property type="match status" value="1"/>
</dbReference>
<keyword evidence="4" id="KW-1185">Reference proteome</keyword>
<feature type="region of interest" description="Disordered" evidence="1">
    <location>
        <begin position="131"/>
        <end position="173"/>
    </location>
</feature>
<dbReference type="EMBL" id="JBHTAJ010000021">
    <property type="protein sequence ID" value="MFC7180582.1"/>
    <property type="molecule type" value="Genomic_DNA"/>
</dbReference>
<comment type="caution">
    <text evidence="3">The sequence shown here is derived from an EMBL/GenBank/DDBJ whole genome shotgun (WGS) entry which is preliminary data.</text>
</comment>
<dbReference type="RefSeq" id="WP_345709606.1">
    <property type="nucleotide sequence ID" value="NZ_BAABKV010000001.1"/>
</dbReference>
<evidence type="ECO:0000313" key="3">
    <source>
        <dbReference type="EMBL" id="MFC7180582.1"/>
    </source>
</evidence>
<name>A0ABW2FWV7_9ACTN</name>
<dbReference type="InterPro" id="IPR052526">
    <property type="entry name" value="HTH-type_Bedaq_tolerance"/>
</dbReference>
<reference evidence="4" key="1">
    <citation type="journal article" date="2019" name="Int. J. Syst. Evol. Microbiol.">
        <title>The Global Catalogue of Microorganisms (GCM) 10K type strain sequencing project: providing services to taxonomists for standard genome sequencing and annotation.</title>
        <authorList>
            <consortium name="The Broad Institute Genomics Platform"/>
            <consortium name="The Broad Institute Genome Sequencing Center for Infectious Disease"/>
            <person name="Wu L."/>
            <person name="Ma J."/>
        </authorList>
    </citation>
    <scope>NUCLEOTIDE SEQUENCE [LARGE SCALE GENOMIC DNA]</scope>
    <source>
        <strain evidence="4">CGMCC 1.12859</strain>
    </source>
</reference>
<dbReference type="PANTHER" id="PTHR39515:SF2">
    <property type="entry name" value="HTH-TYPE TRANSCRIPTIONAL REGULATOR RV0880"/>
    <property type="match status" value="1"/>
</dbReference>
<dbReference type="InterPro" id="IPR036390">
    <property type="entry name" value="WH_DNA-bd_sf"/>
</dbReference>